<feature type="region of interest" description="Disordered" evidence="1">
    <location>
        <begin position="1"/>
        <end position="36"/>
    </location>
</feature>
<feature type="compositionally biased region" description="Polar residues" evidence="1">
    <location>
        <begin position="90"/>
        <end position="100"/>
    </location>
</feature>
<evidence type="ECO:0000313" key="3">
    <source>
        <dbReference type="Proteomes" id="UP000094527"/>
    </source>
</evidence>
<keyword evidence="3" id="KW-1185">Reference proteome</keyword>
<feature type="compositionally biased region" description="Basic residues" evidence="1">
    <location>
        <begin position="80"/>
        <end position="89"/>
    </location>
</feature>
<name>A0A1D2MHU8_ORCCI</name>
<organism evidence="2 3">
    <name type="scientific">Orchesella cincta</name>
    <name type="common">Springtail</name>
    <name type="synonym">Podura cincta</name>
    <dbReference type="NCBI Taxonomy" id="48709"/>
    <lineage>
        <taxon>Eukaryota</taxon>
        <taxon>Metazoa</taxon>
        <taxon>Ecdysozoa</taxon>
        <taxon>Arthropoda</taxon>
        <taxon>Hexapoda</taxon>
        <taxon>Collembola</taxon>
        <taxon>Entomobryomorpha</taxon>
        <taxon>Entomobryoidea</taxon>
        <taxon>Orchesellidae</taxon>
        <taxon>Orchesellinae</taxon>
        <taxon>Orchesella</taxon>
    </lineage>
</organism>
<proteinExistence type="predicted"/>
<evidence type="ECO:0000313" key="2">
    <source>
        <dbReference type="EMBL" id="ODM92569.1"/>
    </source>
</evidence>
<gene>
    <name evidence="2" type="ORF">Ocin01_14121</name>
</gene>
<comment type="caution">
    <text evidence="2">The sequence shown here is derived from an EMBL/GenBank/DDBJ whole genome shotgun (WGS) entry which is preliminary data.</text>
</comment>
<accession>A0A1D2MHU8</accession>
<feature type="region of interest" description="Disordered" evidence="1">
    <location>
        <begin position="62"/>
        <end position="108"/>
    </location>
</feature>
<sequence length="139" mass="15692">MKASDDAISNSITNQRFSKIEKRNSEQSSSATASGSITSGLLAAKLKCDEWGIEPQRVKKTNTSQGIGFSSRLYDSPKTLRNKKMHPSNKPHQAQTLQRSRSMKERRHALDNLRKYRSCSSSLFRIDEIDDENNEKGIC</sequence>
<reference evidence="2 3" key="1">
    <citation type="journal article" date="2016" name="Genome Biol. Evol.">
        <title>Gene Family Evolution Reflects Adaptation to Soil Environmental Stressors in the Genome of the Collembolan Orchesella cincta.</title>
        <authorList>
            <person name="Faddeeva-Vakhrusheva A."/>
            <person name="Derks M.F."/>
            <person name="Anvar S.Y."/>
            <person name="Agamennone V."/>
            <person name="Suring W."/>
            <person name="Smit S."/>
            <person name="van Straalen N.M."/>
            <person name="Roelofs D."/>
        </authorList>
    </citation>
    <scope>NUCLEOTIDE SEQUENCE [LARGE SCALE GENOMIC DNA]</scope>
    <source>
        <tissue evidence="2">Mixed pool</tissue>
    </source>
</reference>
<evidence type="ECO:0000256" key="1">
    <source>
        <dbReference type="SAM" id="MobiDB-lite"/>
    </source>
</evidence>
<dbReference type="AlphaFoldDB" id="A0A1D2MHU8"/>
<feature type="compositionally biased region" description="Polar residues" evidence="1">
    <location>
        <begin position="7"/>
        <end position="17"/>
    </location>
</feature>
<protein>
    <submittedName>
        <fullName evidence="2">Uncharacterized protein</fullName>
    </submittedName>
</protein>
<dbReference type="EMBL" id="LJIJ01001199">
    <property type="protein sequence ID" value="ODM92569.1"/>
    <property type="molecule type" value="Genomic_DNA"/>
</dbReference>
<dbReference type="Proteomes" id="UP000094527">
    <property type="component" value="Unassembled WGS sequence"/>
</dbReference>